<proteinExistence type="predicted"/>
<name>A0ABN3JBT9_9ACTN</name>
<protein>
    <submittedName>
        <fullName evidence="1">Uncharacterized protein</fullName>
    </submittedName>
</protein>
<dbReference type="RefSeq" id="WP_344600118.1">
    <property type="nucleotide sequence ID" value="NZ_BAAATK010000004.1"/>
</dbReference>
<organism evidence="1 2">
    <name type="scientific">Streptomyces glaucus</name>
    <dbReference type="NCBI Taxonomy" id="284029"/>
    <lineage>
        <taxon>Bacteria</taxon>
        <taxon>Bacillati</taxon>
        <taxon>Actinomycetota</taxon>
        <taxon>Actinomycetes</taxon>
        <taxon>Kitasatosporales</taxon>
        <taxon>Streptomycetaceae</taxon>
        <taxon>Streptomyces</taxon>
    </lineage>
</organism>
<dbReference type="Proteomes" id="UP001500460">
    <property type="component" value="Unassembled WGS sequence"/>
</dbReference>
<reference evidence="1 2" key="1">
    <citation type="journal article" date="2019" name="Int. J. Syst. Evol. Microbiol.">
        <title>The Global Catalogue of Microorganisms (GCM) 10K type strain sequencing project: providing services to taxonomists for standard genome sequencing and annotation.</title>
        <authorList>
            <consortium name="The Broad Institute Genomics Platform"/>
            <consortium name="The Broad Institute Genome Sequencing Center for Infectious Disease"/>
            <person name="Wu L."/>
            <person name="Ma J."/>
        </authorList>
    </citation>
    <scope>NUCLEOTIDE SEQUENCE [LARGE SCALE GENOMIC DNA]</scope>
    <source>
        <strain evidence="1 2">JCM 6922</strain>
    </source>
</reference>
<comment type="caution">
    <text evidence="1">The sequence shown here is derived from an EMBL/GenBank/DDBJ whole genome shotgun (WGS) entry which is preliminary data.</text>
</comment>
<evidence type="ECO:0000313" key="1">
    <source>
        <dbReference type="EMBL" id="GAA2425440.1"/>
    </source>
</evidence>
<dbReference type="EMBL" id="BAAATK010000004">
    <property type="protein sequence ID" value="GAA2425440.1"/>
    <property type="molecule type" value="Genomic_DNA"/>
</dbReference>
<evidence type="ECO:0000313" key="2">
    <source>
        <dbReference type="Proteomes" id="UP001500460"/>
    </source>
</evidence>
<accession>A0ABN3JBT9</accession>
<sequence>MSQYPSLTRALAEALVDLAWFVESADDEHMDPDDAVKALEGVAAVVDRLSDSQRAEFQQLIEAMTAAETDPGRREFLEEFPDGFGLVE</sequence>
<keyword evidence="2" id="KW-1185">Reference proteome</keyword>
<gene>
    <name evidence="1" type="ORF">GCM10010421_10210</name>
</gene>